<comment type="caution">
    <text evidence="2">The sequence shown here is derived from an EMBL/GenBank/DDBJ whole genome shotgun (WGS) entry which is preliminary data.</text>
</comment>
<name>A0A9X1K3W3_9RHOB</name>
<evidence type="ECO:0000313" key="2">
    <source>
        <dbReference type="EMBL" id="MBW4709948.1"/>
    </source>
</evidence>
<sequence>MPSRRRMITTALAATVLPAPTWAAAGAPTHLAAARRPGGAHDLCGLRADGTLAFALPLPARGHAAAAHPDRAEAVAFARRPGTFAILLDCATGRIVRRMQAPEGRHFYGHGVFSRDGRTLFTTENDITSGDGRIGIWDAAAGYRRVGEIPSNGIGPHEIIRLPETDTLVIANGGIHTHPDSGRDKLNLETMRPNLTVLDVHGGVQDTAELPAALHMNSLRHIAAFHDGRVACAFQWQGDPYDSPSIAGLYTPGAGIALLDMPEVTLRGSRGYAGSVAVLGTHHMGITFPRGGRLLVADLASHAVKTLRRADACGIARAGQGGLATDGLGGVHRIDRHGFSLLARHRRSFDNHLIAIR</sequence>
<dbReference type="PIRSF" id="PIRSF028101">
    <property type="entry name" value="UCP028101"/>
    <property type="match status" value="1"/>
</dbReference>
<dbReference type="AlphaFoldDB" id="A0A9X1K3W3"/>
<feature type="signal peptide" evidence="1">
    <location>
        <begin position="1"/>
        <end position="23"/>
    </location>
</feature>
<feature type="chain" id="PRO_5040803631" evidence="1">
    <location>
        <begin position="24"/>
        <end position="357"/>
    </location>
</feature>
<dbReference type="InterPro" id="IPR006311">
    <property type="entry name" value="TAT_signal"/>
</dbReference>
<dbReference type="RefSeq" id="WP_219506027.1">
    <property type="nucleotide sequence ID" value="NZ_JAHXDN010000006.1"/>
</dbReference>
<keyword evidence="1" id="KW-0732">Signal</keyword>
<dbReference type="Pfam" id="PF07433">
    <property type="entry name" value="DUF1513"/>
    <property type="match status" value="1"/>
</dbReference>
<organism evidence="2 3">
    <name type="scientific">Roseobacter insulae</name>
    <dbReference type="NCBI Taxonomy" id="2859783"/>
    <lineage>
        <taxon>Bacteria</taxon>
        <taxon>Pseudomonadati</taxon>
        <taxon>Pseudomonadota</taxon>
        <taxon>Alphaproteobacteria</taxon>
        <taxon>Rhodobacterales</taxon>
        <taxon>Roseobacteraceae</taxon>
        <taxon>Roseobacter</taxon>
    </lineage>
</organism>
<dbReference type="EMBL" id="JAHXDN010000006">
    <property type="protein sequence ID" value="MBW4709948.1"/>
    <property type="molecule type" value="Genomic_DNA"/>
</dbReference>
<protein>
    <submittedName>
        <fullName evidence="2">DUF1513 domain-containing protein</fullName>
    </submittedName>
</protein>
<proteinExistence type="predicted"/>
<reference evidence="2" key="1">
    <citation type="submission" date="2021-07" db="EMBL/GenBank/DDBJ databases">
        <title>Roseobacter insulae sp. nov., isolated from a tidal flat.</title>
        <authorList>
            <person name="Park S."/>
            <person name="Yoon J.-H."/>
        </authorList>
    </citation>
    <scope>NUCLEOTIDE SEQUENCE</scope>
    <source>
        <strain evidence="2">YSTF-M11</strain>
    </source>
</reference>
<evidence type="ECO:0000256" key="1">
    <source>
        <dbReference type="SAM" id="SignalP"/>
    </source>
</evidence>
<dbReference type="Proteomes" id="UP001138661">
    <property type="component" value="Unassembled WGS sequence"/>
</dbReference>
<accession>A0A9X1K3W3</accession>
<dbReference type="InterPro" id="IPR008311">
    <property type="entry name" value="UCP028101"/>
</dbReference>
<keyword evidence="3" id="KW-1185">Reference proteome</keyword>
<evidence type="ECO:0000313" key="3">
    <source>
        <dbReference type="Proteomes" id="UP001138661"/>
    </source>
</evidence>
<dbReference type="PROSITE" id="PS51318">
    <property type="entry name" value="TAT"/>
    <property type="match status" value="1"/>
</dbReference>
<gene>
    <name evidence="2" type="ORF">KX928_19365</name>
</gene>